<keyword evidence="5 8" id="KW-1133">Transmembrane helix</keyword>
<protein>
    <submittedName>
        <fullName evidence="11">Cation diffusion facilitator family transporter</fullName>
    </submittedName>
</protein>
<reference evidence="11 12" key="1">
    <citation type="submission" date="2022-05" db="EMBL/GenBank/DDBJ databases">
        <title>Genome Resource of Streptomyces lavenduligriseus GA1-1, a Strain with Broad-Spectrum Antifungal Activity against Phytopathogenic Fungi.</title>
        <authorList>
            <person name="Qi D."/>
        </authorList>
    </citation>
    <scope>NUCLEOTIDE SEQUENCE [LARGE SCALE GENOMIC DNA]</scope>
    <source>
        <strain evidence="11 12">GA1-1</strain>
    </source>
</reference>
<evidence type="ECO:0000256" key="3">
    <source>
        <dbReference type="ARBA" id="ARBA00022448"/>
    </source>
</evidence>
<evidence type="ECO:0000256" key="7">
    <source>
        <dbReference type="SAM" id="MobiDB-lite"/>
    </source>
</evidence>
<evidence type="ECO:0000256" key="5">
    <source>
        <dbReference type="ARBA" id="ARBA00022989"/>
    </source>
</evidence>
<evidence type="ECO:0000256" key="8">
    <source>
        <dbReference type="SAM" id="Phobius"/>
    </source>
</evidence>
<gene>
    <name evidence="11" type="ORF">M4438_16180</name>
</gene>
<evidence type="ECO:0000313" key="12">
    <source>
        <dbReference type="Proteomes" id="UP001202052"/>
    </source>
</evidence>
<dbReference type="PANTHER" id="PTHR43840">
    <property type="entry name" value="MITOCHONDRIAL METAL TRANSPORTER 1-RELATED"/>
    <property type="match status" value="1"/>
</dbReference>
<evidence type="ECO:0000256" key="1">
    <source>
        <dbReference type="ARBA" id="ARBA00004141"/>
    </source>
</evidence>
<dbReference type="RefSeq" id="WP_249460631.1">
    <property type="nucleotide sequence ID" value="NZ_JAMCCK010000021.1"/>
</dbReference>
<keyword evidence="6 8" id="KW-0472">Membrane</keyword>
<keyword evidence="3" id="KW-0813">Transport</keyword>
<comment type="similarity">
    <text evidence="2">Belongs to the cation diffusion facilitator (CDF) transporter (TC 2.A.4) family.</text>
</comment>
<dbReference type="Gene3D" id="1.20.1510.10">
    <property type="entry name" value="Cation efflux protein transmembrane domain"/>
    <property type="match status" value="1"/>
</dbReference>
<feature type="transmembrane region" description="Helical" evidence="8">
    <location>
        <begin position="102"/>
        <end position="127"/>
    </location>
</feature>
<dbReference type="InterPro" id="IPR027469">
    <property type="entry name" value="Cation_efflux_TMD_sf"/>
</dbReference>
<dbReference type="InterPro" id="IPR027470">
    <property type="entry name" value="Cation_efflux_CTD"/>
</dbReference>
<comment type="subcellular location">
    <subcellularLocation>
        <location evidence="1">Membrane</location>
        <topology evidence="1">Multi-pass membrane protein</topology>
    </subcellularLocation>
</comment>
<evidence type="ECO:0000256" key="4">
    <source>
        <dbReference type="ARBA" id="ARBA00022692"/>
    </source>
</evidence>
<evidence type="ECO:0000259" key="10">
    <source>
        <dbReference type="Pfam" id="PF16916"/>
    </source>
</evidence>
<dbReference type="SUPFAM" id="SSF160240">
    <property type="entry name" value="Cation efflux protein cytoplasmic domain-like"/>
    <property type="match status" value="1"/>
</dbReference>
<feature type="domain" description="Cation efflux protein cytoplasmic" evidence="10">
    <location>
        <begin position="300"/>
        <end position="375"/>
    </location>
</feature>
<dbReference type="InterPro" id="IPR050291">
    <property type="entry name" value="CDF_Transporter"/>
</dbReference>
<feature type="transmembrane region" description="Helical" evidence="8">
    <location>
        <begin position="171"/>
        <end position="191"/>
    </location>
</feature>
<evidence type="ECO:0000259" key="9">
    <source>
        <dbReference type="Pfam" id="PF01545"/>
    </source>
</evidence>
<keyword evidence="12" id="KW-1185">Reference proteome</keyword>
<accession>A0ABT0NV50</accession>
<dbReference type="InterPro" id="IPR002524">
    <property type="entry name" value="Cation_efflux"/>
</dbReference>
<feature type="compositionally biased region" description="Basic residues" evidence="7">
    <location>
        <begin position="55"/>
        <end position="72"/>
    </location>
</feature>
<feature type="compositionally biased region" description="Basic and acidic residues" evidence="7">
    <location>
        <begin position="1"/>
        <end position="40"/>
    </location>
</feature>
<name>A0ABT0NV50_9ACTN</name>
<dbReference type="Gene3D" id="3.30.70.1350">
    <property type="entry name" value="Cation efflux protein, cytoplasmic domain"/>
    <property type="match status" value="1"/>
</dbReference>
<feature type="transmembrane region" description="Helical" evidence="8">
    <location>
        <begin position="133"/>
        <end position="151"/>
    </location>
</feature>
<dbReference type="Pfam" id="PF16916">
    <property type="entry name" value="ZT_dimer"/>
    <property type="match status" value="1"/>
</dbReference>
<dbReference type="NCBIfam" id="TIGR01297">
    <property type="entry name" value="CDF"/>
    <property type="match status" value="1"/>
</dbReference>
<comment type="caution">
    <text evidence="11">The sequence shown here is derived from an EMBL/GenBank/DDBJ whole genome shotgun (WGS) entry which is preliminary data.</text>
</comment>
<dbReference type="Pfam" id="PF01545">
    <property type="entry name" value="Cation_efflux"/>
    <property type="match status" value="1"/>
</dbReference>
<dbReference type="EMBL" id="JAMCCK010000021">
    <property type="protein sequence ID" value="MCL3995036.1"/>
    <property type="molecule type" value="Genomic_DNA"/>
</dbReference>
<feature type="domain" description="Cation efflux protein transmembrane" evidence="9">
    <location>
        <begin position="102"/>
        <end position="292"/>
    </location>
</feature>
<evidence type="ECO:0000313" key="11">
    <source>
        <dbReference type="EMBL" id="MCL3995036.1"/>
    </source>
</evidence>
<sequence length="394" mass="41701">MSDRHHRDHGHDHPDRGHEDAHHGHTHPHRGDAHEDDSREHSHHGHGHGHESHHAHGHRHGHGHPHRGPFRRLGHLLAPHSHETADKLDPVLESSARGMRALWVSLAVLGVTALAQAAVVAVSGSVALLGDTVHNAADALTAVPLGIAFVLGRRAATRRFTYGYGRAEDLAGLVIVLTVAASAAFAAWAAVGRLLDPRPVTQVPAVAVAALLGFAGNEWVARYRIRVGREIGSAALVADGLHARTDGFTSLAVLLGAGGTALGWHLADPVVGLAITAAIVLVLRDAAREVFRRVLDAVDPALVDRAERAVRAVEGVRGVGELRLRWIGHRLRAELAVVVDAEATLRQAHAIAVEAEHALLHAVPNLTAALVHADPAPAPGETDPHLALAHHLTA</sequence>
<organism evidence="11 12">
    <name type="scientific">Streptomyces lavenduligriseus</name>
    <dbReference type="NCBI Taxonomy" id="67315"/>
    <lineage>
        <taxon>Bacteria</taxon>
        <taxon>Bacillati</taxon>
        <taxon>Actinomycetota</taxon>
        <taxon>Actinomycetes</taxon>
        <taxon>Kitasatosporales</taxon>
        <taxon>Streptomycetaceae</taxon>
        <taxon>Streptomyces</taxon>
    </lineage>
</organism>
<feature type="region of interest" description="Disordered" evidence="7">
    <location>
        <begin position="1"/>
        <end position="72"/>
    </location>
</feature>
<evidence type="ECO:0000256" key="2">
    <source>
        <dbReference type="ARBA" id="ARBA00008114"/>
    </source>
</evidence>
<dbReference type="Proteomes" id="UP001202052">
    <property type="component" value="Unassembled WGS sequence"/>
</dbReference>
<evidence type="ECO:0000256" key="6">
    <source>
        <dbReference type="ARBA" id="ARBA00023136"/>
    </source>
</evidence>
<keyword evidence="4 8" id="KW-0812">Transmembrane</keyword>
<proteinExistence type="inferred from homology"/>
<dbReference type="InterPro" id="IPR036837">
    <property type="entry name" value="Cation_efflux_CTD_sf"/>
</dbReference>
<dbReference type="InterPro" id="IPR058533">
    <property type="entry name" value="Cation_efflux_TM"/>
</dbReference>
<dbReference type="SUPFAM" id="SSF161111">
    <property type="entry name" value="Cation efflux protein transmembrane domain-like"/>
    <property type="match status" value="1"/>
</dbReference>
<dbReference type="PANTHER" id="PTHR43840:SF15">
    <property type="entry name" value="MITOCHONDRIAL METAL TRANSPORTER 1-RELATED"/>
    <property type="match status" value="1"/>
</dbReference>